<dbReference type="GO" id="GO:0005737">
    <property type="term" value="C:cytoplasm"/>
    <property type="evidence" value="ECO:0007669"/>
    <property type="project" value="UniProtKB-SubCell"/>
</dbReference>
<dbReference type="STRING" id="1215115.GCA_000688275_01698"/>
<dbReference type="PANTHER" id="PTHR47892">
    <property type="entry name" value="UNIVERSAL STRESS PROTEIN E"/>
    <property type="match status" value="1"/>
</dbReference>
<gene>
    <name evidence="6" type="ORF">CMV24_24555</name>
    <name evidence="7" type="ORF">CXG47_00515</name>
</gene>
<dbReference type="SUPFAM" id="SSF52402">
    <property type="entry name" value="Adenine nucleotide alpha hydrolases-like"/>
    <property type="match status" value="2"/>
</dbReference>
<keyword evidence="3" id="KW-0963">Cytoplasm</keyword>
<evidence type="ECO:0000256" key="1">
    <source>
        <dbReference type="ARBA" id="ARBA00004496"/>
    </source>
</evidence>
<dbReference type="AlphaFoldDB" id="A0A099MZJ4"/>
<proteinExistence type="inferred from homology"/>
<sequence length="296" mass="32599">MSQFKRLFVMLGPQMRHTPALQRAAALAESSGALLDINVFVDDVDTFGLMSDSRERERLLSDNRQWLADEAEQLANAGLDVSTELLLTRDPLSSVLERVERLGCDLLIKDVQHEPVLKRLLVTPLDWQLLKDSPVAVHLVSDIRLPLPRQIAAAVDLNSHGAGEHLDEQVIRCAHALALQCNAELHLLHVCDAAKTHIADFGAGTVTMPGFDVSVRTAQRAAFNRLGDHHQIPLERRHFLEGAAIKAIAQFVGHSRADVIVMGSHRHDAMQTFLGGTTAHVLEHPLCNVLAIKAVR</sequence>
<dbReference type="GeneID" id="97168297"/>
<dbReference type="PANTHER" id="PTHR47892:SF1">
    <property type="entry name" value="UNIVERSAL STRESS PROTEIN E"/>
    <property type="match status" value="1"/>
</dbReference>
<protein>
    <submittedName>
        <fullName evidence="6">Universal stress protein</fullName>
    </submittedName>
</protein>
<feature type="domain" description="UspA" evidence="5">
    <location>
        <begin position="151"/>
        <end position="293"/>
    </location>
</feature>
<name>A0A099MZJ4_PSEDL</name>
<dbReference type="EMBL" id="PJCJ01000001">
    <property type="protein sequence ID" value="PLV16668.1"/>
    <property type="molecule type" value="Genomic_DNA"/>
</dbReference>
<dbReference type="Proteomes" id="UP000234744">
    <property type="component" value="Unassembled WGS sequence"/>
</dbReference>
<evidence type="ECO:0000313" key="6">
    <source>
        <dbReference type="EMBL" id="PBJ92989.1"/>
    </source>
</evidence>
<dbReference type="Gene3D" id="3.40.50.12370">
    <property type="match status" value="1"/>
</dbReference>
<dbReference type="KEGG" id="ppj:RK21_01907"/>
<reference evidence="7 9" key="2">
    <citation type="submission" date="2017-12" db="EMBL/GenBank/DDBJ databases">
        <title>Detection of the carbapenemase gene blaVIM-5 in members of the Pseudomonas putida group isolated from polluted Nigerian wetlands.</title>
        <authorList>
            <person name="Adelowo O."/>
            <person name="Vollmers J."/>
            <person name="Maeusezahl I."/>
            <person name="Kaster A.-K."/>
            <person name="Mueller J.A."/>
        </authorList>
    </citation>
    <scope>NUCLEOTIDE SEQUENCE [LARGE SCALE GENOMIC DNA]</scope>
    <source>
        <strain evidence="7 9">MR69</strain>
    </source>
</reference>
<evidence type="ECO:0000313" key="8">
    <source>
        <dbReference type="Proteomes" id="UP000218102"/>
    </source>
</evidence>
<feature type="domain" description="UspA" evidence="5">
    <location>
        <begin position="12"/>
        <end position="140"/>
    </location>
</feature>
<accession>A0A099MZJ4</accession>
<evidence type="ECO:0000313" key="9">
    <source>
        <dbReference type="Proteomes" id="UP000234744"/>
    </source>
</evidence>
<evidence type="ECO:0000259" key="5">
    <source>
        <dbReference type="Pfam" id="PF00582"/>
    </source>
</evidence>
<reference evidence="6 8" key="1">
    <citation type="submission" date="2017-09" db="EMBL/GenBank/DDBJ databases">
        <authorList>
            <person name="Ehlers B."/>
            <person name="Leendertz F.H."/>
        </authorList>
    </citation>
    <scope>NUCLEOTIDE SEQUENCE [LARGE SCALE GENOMIC DNA]</scope>
    <source>
        <strain evidence="6 8">DJ-1</strain>
    </source>
</reference>
<dbReference type="RefSeq" id="WP_013972683.1">
    <property type="nucleotide sequence ID" value="NZ_CP010359.1"/>
</dbReference>
<evidence type="ECO:0000313" key="7">
    <source>
        <dbReference type="EMBL" id="PLV16668.1"/>
    </source>
</evidence>
<keyword evidence="9" id="KW-1185">Reference proteome</keyword>
<comment type="similarity">
    <text evidence="2">Belongs to the universal stress protein A family.</text>
</comment>
<dbReference type="Proteomes" id="UP000218102">
    <property type="component" value="Unassembled WGS sequence"/>
</dbReference>
<comment type="subcellular location">
    <subcellularLocation>
        <location evidence="1">Cytoplasm</location>
    </subcellularLocation>
</comment>
<comment type="function">
    <text evidence="4">Required for resistance to DNA-damaging agents.</text>
</comment>
<dbReference type="Pfam" id="PF00582">
    <property type="entry name" value="Usp"/>
    <property type="match status" value="2"/>
</dbReference>
<evidence type="ECO:0000256" key="2">
    <source>
        <dbReference type="ARBA" id="ARBA00008791"/>
    </source>
</evidence>
<evidence type="ECO:0000256" key="4">
    <source>
        <dbReference type="ARBA" id="ARBA00037131"/>
    </source>
</evidence>
<comment type="caution">
    <text evidence="6">The sequence shown here is derived from an EMBL/GenBank/DDBJ whole genome shotgun (WGS) entry which is preliminary data.</text>
</comment>
<dbReference type="EMBL" id="NTME01000036">
    <property type="protein sequence ID" value="PBJ92989.1"/>
    <property type="molecule type" value="Genomic_DNA"/>
</dbReference>
<organism evidence="6 8">
    <name type="scientific">Pseudomonas plecoglossicida</name>
    <dbReference type="NCBI Taxonomy" id="70775"/>
    <lineage>
        <taxon>Bacteria</taxon>
        <taxon>Pseudomonadati</taxon>
        <taxon>Pseudomonadota</taxon>
        <taxon>Gammaproteobacteria</taxon>
        <taxon>Pseudomonadales</taxon>
        <taxon>Pseudomonadaceae</taxon>
        <taxon>Pseudomonas</taxon>
    </lineage>
</organism>
<dbReference type="InterPro" id="IPR006016">
    <property type="entry name" value="UspA"/>
</dbReference>
<evidence type="ECO:0000256" key="3">
    <source>
        <dbReference type="ARBA" id="ARBA00022490"/>
    </source>
</evidence>